<organism evidence="3 4">
    <name type="scientific">Nocardioides plantarum</name>
    <dbReference type="NCBI Taxonomy" id="29299"/>
    <lineage>
        <taxon>Bacteria</taxon>
        <taxon>Bacillati</taxon>
        <taxon>Actinomycetota</taxon>
        <taxon>Actinomycetes</taxon>
        <taxon>Propionibacteriales</taxon>
        <taxon>Nocardioidaceae</taxon>
        <taxon>Nocardioides</taxon>
    </lineage>
</organism>
<dbReference type="Pfam" id="PF14559">
    <property type="entry name" value="TPR_19"/>
    <property type="match status" value="2"/>
</dbReference>
<accession>A0ABV5K8G6</accession>
<dbReference type="InterPro" id="IPR052943">
    <property type="entry name" value="TMTC_O-mannosyl-trnsfr"/>
</dbReference>
<keyword evidence="2" id="KW-0812">Transmembrane</keyword>
<feature type="transmembrane region" description="Helical" evidence="2">
    <location>
        <begin position="293"/>
        <end position="312"/>
    </location>
</feature>
<dbReference type="SUPFAM" id="SSF48452">
    <property type="entry name" value="TPR-like"/>
    <property type="match status" value="1"/>
</dbReference>
<dbReference type="PANTHER" id="PTHR44809:SF1">
    <property type="entry name" value="PROTEIN O-MANNOSYL-TRANSFERASE TMTC1"/>
    <property type="match status" value="1"/>
</dbReference>
<feature type="repeat" description="TPR" evidence="1">
    <location>
        <begin position="140"/>
        <end position="173"/>
    </location>
</feature>
<dbReference type="Pfam" id="PF13432">
    <property type="entry name" value="TPR_16"/>
    <property type="match status" value="1"/>
</dbReference>
<dbReference type="RefSeq" id="WP_140011741.1">
    <property type="nucleotide sequence ID" value="NZ_JBHMDG010000010.1"/>
</dbReference>
<feature type="transmembrane region" description="Helical" evidence="2">
    <location>
        <begin position="244"/>
        <end position="265"/>
    </location>
</feature>
<name>A0ABV5K8G6_9ACTN</name>
<feature type="transmembrane region" description="Helical" evidence="2">
    <location>
        <begin position="217"/>
        <end position="238"/>
    </location>
</feature>
<evidence type="ECO:0000256" key="1">
    <source>
        <dbReference type="PROSITE-ProRule" id="PRU00339"/>
    </source>
</evidence>
<keyword evidence="4" id="KW-1185">Reference proteome</keyword>
<gene>
    <name evidence="3" type="ORF">ACFFRI_08305</name>
</gene>
<dbReference type="SMART" id="SM00028">
    <property type="entry name" value="TPR"/>
    <property type="match status" value="5"/>
</dbReference>
<evidence type="ECO:0000313" key="4">
    <source>
        <dbReference type="Proteomes" id="UP001589750"/>
    </source>
</evidence>
<feature type="transmembrane region" description="Helical" evidence="2">
    <location>
        <begin position="318"/>
        <end position="342"/>
    </location>
</feature>
<sequence>MTDGVPALAKARHLIELRRYDEALAALGPATADASTRPEASCLRAQALLGKGASGAAVKAAREAIALDPLHEWPHRLMAVAHAQAGRHKRALSAAEEAVRLAPHHVETLHVLALCQVDRGKKKDARAIVTTMLRQWPDSALAHETAGIVATRSKDWAVAERHFREALRISPQDADITRALAEVLRQSGRRQEAGQALLAAARADPTNHEIRRSLGRLGLPVVAVGGVMIFKVLLSVQVVRVLPYLQPVVAAIALWTFIAAVGGYLTQRRYLGTRNLPAHVHEGLTGEHRNYGLTWLAWGGVLSLPLAAWAAVETPAAGGSMILAVVLGFLGLAALATAWAAWSGPSRWRGRVAGRRQM</sequence>
<evidence type="ECO:0000256" key="2">
    <source>
        <dbReference type="SAM" id="Phobius"/>
    </source>
</evidence>
<keyword evidence="2" id="KW-0472">Membrane</keyword>
<comment type="caution">
    <text evidence="3">The sequence shown here is derived from an EMBL/GenBank/DDBJ whole genome shotgun (WGS) entry which is preliminary data.</text>
</comment>
<keyword evidence="2" id="KW-1133">Transmembrane helix</keyword>
<protein>
    <submittedName>
        <fullName evidence="3">Tetratricopeptide repeat protein</fullName>
    </submittedName>
</protein>
<evidence type="ECO:0000313" key="3">
    <source>
        <dbReference type="EMBL" id="MFB9313042.1"/>
    </source>
</evidence>
<dbReference type="PANTHER" id="PTHR44809">
    <property type="match status" value="1"/>
</dbReference>
<proteinExistence type="predicted"/>
<keyword evidence="1" id="KW-0802">TPR repeat</keyword>
<reference evidence="3 4" key="1">
    <citation type="submission" date="2024-09" db="EMBL/GenBank/DDBJ databases">
        <authorList>
            <person name="Sun Q."/>
            <person name="Mori K."/>
        </authorList>
    </citation>
    <scope>NUCLEOTIDE SEQUENCE [LARGE SCALE GENOMIC DNA]</scope>
    <source>
        <strain evidence="3 4">JCM 9626</strain>
    </source>
</reference>
<dbReference type="Proteomes" id="UP001589750">
    <property type="component" value="Unassembled WGS sequence"/>
</dbReference>
<dbReference type="Gene3D" id="1.25.40.10">
    <property type="entry name" value="Tetratricopeptide repeat domain"/>
    <property type="match status" value="1"/>
</dbReference>
<dbReference type="InterPro" id="IPR011990">
    <property type="entry name" value="TPR-like_helical_dom_sf"/>
</dbReference>
<dbReference type="InterPro" id="IPR019734">
    <property type="entry name" value="TPR_rpt"/>
</dbReference>
<dbReference type="EMBL" id="JBHMDG010000010">
    <property type="protein sequence ID" value="MFB9313042.1"/>
    <property type="molecule type" value="Genomic_DNA"/>
</dbReference>
<dbReference type="PROSITE" id="PS50005">
    <property type="entry name" value="TPR"/>
    <property type="match status" value="1"/>
</dbReference>